<organism evidence="4 5">
    <name type="scientific">Flavobacterium cellulosilyticum</name>
    <dbReference type="NCBI Taxonomy" id="2541731"/>
    <lineage>
        <taxon>Bacteria</taxon>
        <taxon>Pseudomonadati</taxon>
        <taxon>Bacteroidota</taxon>
        <taxon>Flavobacteriia</taxon>
        <taxon>Flavobacteriales</taxon>
        <taxon>Flavobacteriaceae</taxon>
        <taxon>Flavobacterium</taxon>
    </lineage>
</organism>
<sequence length="149" mass="17471">MIRKATLQDLDQLTLLFDKYLVFYKRPSNIEKQKLFLKERIENNEAIIYIAFDEKIKDKAIGFTLIYITFSSLLLNKMIILNDLYVDSSIRKSGVGEKLILQSFKLAKELGVDLVRLRTAKNNIIAQSLYLKMGFERDKLSYTFDYLIK</sequence>
<feature type="domain" description="N-acetyltransferase" evidence="3">
    <location>
        <begin position="1"/>
        <end position="149"/>
    </location>
</feature>
<evidence type="ECO:0000259" key="3">
    <source>
        <dbReference type="PROSITE" id="PS51186"/>
    </source>
</evidence>
<accession>A0A4R5CD72</accession>
<dbReference type="AlphaFoldDB" id="A0A4R5CD72"/>
<dbReference type="InterPro" id="IPR051016">
    <property type="entry name" value="Diverse_Substrate_AcTransf"/>
</dbReference>
<keyword evidence="2" id="KW-0012">Acyltransferase</keyword>
<keyword evidence="5" id="KW-1185">Reference proteome</keyword>
<evidence type="ECO:0000256" key="1">
    <source>
        <dbReference type="ARBA" id="ARBA00022679"/>
    </source>
</evidence>
<dbReference type="RefSeq" id="WP_132004452.1">
    <property type="nucleotide sequence ID" value="NZ_SMFK01000004.1"/>
</dbReference>
<reference evidence="4 5" key="1">
    <citation type="submission" date="2019-03" db="EMBL/GenBank/DDBJ databases">
        <title>Flavobacterium AR-3-4 sp. nov. isolated from arctic soil.</title>
        <authorList>
            <person name="Chaudhary D.K."/>
        </authorList>
    </citation>
    <scope>NUCLEOTIDE SEQUENCE [LARGE SCALE GENOMIC DNA]</scope>
    <source>
        <strain evidence="4 5">AR-3-4</strain>
    </source>
</reference>
<proteinExistence type="predicted"/>
<dbReference type="Gene3D" id="3.40.630.30">
    <property type="match status" value="1"/>
</dbReference>
<comment type="caution">
    <text evidence="4">The sequence shown here is derived from an EMBL/GenBank/DDBJ whole genome shotgun (WGS) entry which is preliminary data.</text>
</comment>
<dbReference type="PROSITE" id="PS51186">
    <property type="entry name" value="GNAT"/>
    <property type="match status" value="1"/>
</dbReference>
<dbReference type="Proteomes" id="UP000295479">
    <property type="component" value="Unassembled WGS sequence"/>
</dbReference>
<dbReference type="InterPro" id="IPR016181">
    <property type="entry name" value="Acyl_CoA_acyltransferase"/>
</dbReference>
<dbReference type="PANTHER" id="PTHR10545:SF29">
    <property type="entry name" value="GH14572P-RELATED"/>
    <property type="match status" value="1"/>
</dbReference>
<dbReference type="GO" id="GO:0008080">
    <property type="term" value="F:N-acetyltransferase activity"/>
    <property type="evidence" value="ECO:0007669"/>
    <property type="project" value="UniProtKB-ARBA"/>
</dbReference>
<name>A0A4R5CD72_9FLAO</name>
<protein>
    <submittedName>
        <fullName evidence="4">GNAT family N-acetyltransferase</fullName>
    </submittedName>
</protein>
<dbReference type="Pfam" id="PF00583">
    <property type="entry name" value="Acetyltransf_1"/>
    <property type="match status" value="1"/>
</dbReference>
<evidence type="ECO:0000313" key="4">
    <source>
        <dbReference type="EMBL" id="TDD97425.1"/>
    </source>
</evidence>
<dbReference type="InterPro" id="IPR000182">
    <property type="entry name" value="GNAT_dom"/>
</dbReference>
<dbReference type="PANTHER" id="PTHR10545">
    <property type="entry name" value="DIAMINE N-ACETYLTRANSFERASE"/>
    <property type="match status" value="1"/>
</dbReference>
<dbReference type="CDD" id="cd04301">
    <property type="entry name" value="NAT_SF"/>
    <property type="match status" value="1"/>
</dbReference>
<dbReference type="SUPFAM" id="SSF55729">
    <property type="entry name" value="Acyl-CoA N-acyltransferases (Nat)"/>
    <property type="match status" value="1"/>
</dbReference>
<dbReference type="EMBL" id="SMFK01000004">
    <property type="protein sequence ID" value="TDD97425.1"/>
    <property type="molecule type" value="Genomic_DNA"/>
</dbReference>
<evidence type="ECO:0000313" key="5">
    <source>
        <dbReference type="Proteomes" id="UP000295479"/>
    </source>
</evidence>
<evidence type="ECO:0000256" key="2">
    <source>
        <dbReference type="ARBA" id="ARBA00023315"/>
    </source>
</evidence>
<keyword evidence="1 4" id="KW-0808">Transferase</keyword>
<gene>
    <name evidence="4" type="ORF">E0F76_08945</name>
</gene>
<dbReference type="OrthoDB" id="9792929at2"/>